<dbReference type="GeneID" id="81380446"/>
<dbReference type="InterPro" id="IPR025533">
    <property type="entry name" value="DUF4419"/>
</dbReference>
<reference evidence="1" key="2">
    <citation type="journal article" date="2023" name="IMA Fungus">
        <title>Comparative genomic study of the Penicillium genus elucidates a diverse pangenome and 15 lateral gene transfer events.</title>
        <authorList>
            <person name="Petersen C."/>
            <person name="Sorensen T."/>
            <person name="Nielsen M.R."/>
            <person name="Sondergaard T.E."/>
            <person name="Sorensen J.L."/>
            <person name="Fitzpatrick D.A."/>
            <person name="Frisvad J.C."/>
            <person name="Nielsen K.L."/>
        </authorList>
    </citation>
    <scope>NUCLEOTIDE SEQUENCE</scope>
    <source>
        <strain evidence="1">IBT 23319</strain>
    </source>
</reference>
<dbReference type="PANTHER" id="PTHR31252">
    <property type="entry name" value="DUF4419 DOMAIN-CONTAINING PROTEIN"/>
    <property type="match status" value="1"/>
</dbReference>
<comment type="caution">
    <text evidence="1">The sequence shown here is derived from an EMBL/GenBank/DDBJ whole genome shotgun (WGS) entry which is preliminary data.</text>
</comment>
<dbReference type="AlphaFoldDB" id="A0A9W9PA98"/>
<dbReference type="Gene3D" id="1.20.120.1060">
    <property type="match status" value="1"/>
</dbReference>
<keyword evidence="2" id="KW-1185">Reference proteome</keyword>
<dbReference type="Proteomes" id="UP001147733">
    <property type="component" value="Unassembled WGS sequence"/>
</dbReference>
<reference evidence="1" key="1">
    <citation type="submission" date="2022-11" db="EMBL/GenBank/DDBJ databases">
        <authorList>
            <person name="Petersen C."/>
        </authorList>
    </citation>
    <scope>NUCLEOTIDE SEQUENCE</scope>
    <source>
        <strain evidence="1">IBT 23319</strain>
    </source>
</reference>
<dbReference type="EMBL" id="JAPQKT010000002">
    <property type="protein sequence ID" value="KAJ5240768.1"/>
    <property type="molecule type" value="Genomic_DNA"/>
</dbReference>
<proteinExistence type="predicted"/>
<dbReference type="RefSeq" id="XP_056503773.1">
    <property type="nucleotide sequence ID" value="XM_056641279.1"/>
</dbReference>
<sequence length="434" mass="48964">MPVTLTTAAHPPRKWDHPSVSRTEELFAHSCPEEQRQSKKVIQSSFPRRFFRENHISASQHGFVWAVFHAYSHHHHLTLRPEDIWFSILTQLSFFINAHAEELRSLFVAHEGKKKLHIKTTGTIHTVDFGALALQMTRLIEENIIDEELRTWIMPNFSTTTTSDTVVTAILMMGTLQKYFSYQISIDCGIPSVTLLGKKKDWEKLAKRLDKLYQLGDEPARFAQLLRPVLNYFIVSFDNPSSPDVLDFWSRCAHKESMGSGSDYLGGWVSVFCFWDVDGRLLYSEPIYPISSPEFQARSCAKNLEDGLSRCIDTEDVPSGFASVPVTVDDNGTIYETMMLAGLVGIQATSSGAMRDGTRYHNSPPLYEDSPYDLLEPAVYSVLSATEQAGLDTIQPLSGWWMYEQRPGGTSGRRAGARIRYFHVVDPAASLLIS</sequence>
<organism evidence="1 2">
    <name type="scientific">Penicillium citrinum</name>
    <dbReference type="NCBI Taxonomy" id="5077"/>
    <lineage>
        <taxon>Eukaryota</taxon>
        <taxon>Fungi</taxon>
        <taxon>Dikarya</taxon>
        <taxon>Ascomycota</taxon>
        <taxon>Pezizomycotina</taxon>
        <taxon>Eurotiomycetes</taxon>
        <taxon>Eurotiomycetidae</taxon>
        <taxon>Eurotiales</taxon>
        <taxon>Aspergillaceae</taxon>
        <taxon>Penicillium</taxon>
    </lineage>
</organism>
<name>A0A9W9PA98_PENCI</name>
<dbReference type="PANTHER" id="PTHR31252:SF11">
    <property type="entry name" value="DUF4419 DOMAIN-CONTAINING PROTEIN"/>
    <property type="match status" value="1"/>
</dbReference>
<evidence type="ECO:0000313" key="2">
    <source>
        <dbReference type="Proteomes" id="UP001147733"/>
    </source>
</evidence>
<evidence type="ECO:0000313" key="1">
    <source>
        <dbReference type="EMBL" id="KAJ5240768.1"/>
    </source>
</evidence>
<accession>A0A9W9PA98</accession>
<dbReference type="OrthoDB" id="9978173at2759"/>
<protein>
    <submittedName>
        <fullName evidence="1">Uncharacterized protein</fullName>
    </submittedName>
</protein>
<dbReference type="Pfam" id="PF14388">
    <property type="entry name" value="DUF4419"/>
    <property type="match status" value="1"/>
</dbReference>
<gene>
    <name evidence="1" type="ORF">N7469_002359</name>
</gene>